<evidence type="ECO:0000313" key="2">
    <source>
        <dbReference type="EMBL" id="TQD38941.1"/>
    </source>
</evidence>
<proteinExistence type="predicted"/>
<reference evidence="2 3" key="1">
    <citation type="submission" date="2019-06" db="EMBL/GenBank/DDBJ databases">
        <title>Lysobacter alkalisoli sp. nov. isolated from saline soil.</title>
        <authorList>
            <person name="Sun J.-Q."/>
            <person name="Xu L."/>
        </authorList>
    </citation>
    <scope>NUCLEOTIDE SEQUENCE [LARGE SCALE GENOMIC DNA]</scope>
    <source>
        <strain evidence="2 3">JCM 31130</strain>
    </source>
</reference>
<dbReference type="OrthoDB" id="9767435at2"/>
<dbReference type="Proteomes" id="UP000318212">
    <property type="component" value="Unassembled WGS sequence"/>
</dbReference>
<evidence type="ECO:0000313" key="3">
    <source>
        <dbReference type="Proteomes" id="UP000318212"/>
    </source>
</evidence>
<protein>
    <submittedName>
        <fullName evidence="2">Polysaccharide pyruvyl transferase family protein</fullName>
    </submittedName>
</protein>
<dbReference type="RefSeq" id="WP_141519735.1">
    <property type="nucleotide sequence ID" value="NZ_VICE01000154.1"/>
</dbReference>
<accession>A0A507ZQQ3</accession>
<dbReference type="InterPro" id="IPR007345">
    <property type="entry name" value="Polysacch_pyruvyl_Trfase"/>
</dbReference>
<comment type="caution">
    <text evidence="2">The sequence shown here is derived from an EMBL/GenBank/DDBJ whole genome shotgun (WGS) entry which is preliminary data.</text>
</comment>
<dbReference type="Pfam" id="PF04230">
    <property type="entry name" value="PS_pyruv_trans"/>
    <property type="match status" value="1"/>
</dbReference>
<gene>
    <name evidence="2" type="ORF">FKV25_15740</name>
</gene>
<evidence type="ECO:0000259" key="1">
    <source>
        <dbReference type="Pfam" id="PF04230"/>
    </source>
</evidence>
<organism evidence="2 3">
    <name type="scientific">Marilutibacter aestuarii</name>
    <dbReference type="NCBI Taxonomy" id="1706195"/>
    <lineage>
        <taxon>Bacteria</taxon>
        <taxon>Pseudomonadati</taxon>
        <taxon>Pseudomonadota</taxon>
        <taxon>Gammaproteobacteria</taxon>
        <taxon>Lysobacterales</taxon>
        <taxon>Lysobacteraceae</taxon>
        <taxon>Marilutibacter</taxon>
    </lineage>
</organism>
<keyword evidence="2" id="KW-0808">Transferase</keyword>
<name>A0A507ZQQ3_9GAMM</name>
<dbReference type="GO" id="GO:0016740">
    <property type="term" value="F:transferase activity"/>
    <property type="evidence" value="ECO:0007669"/>
    <property type="project" value="UniProtKB-KW"/>
</dbReference>
<feature type="domain" description="Polysaccharide pyruvyl transferase" evidence="1">
    <location>
        <begin position="46"/>
        <end position="331"/>
    </location>
</feature>
<sequence length="405" mass="45210">MDRIYFHSTAQTLHRQVDPAPYTNGLPCPAVNTIEDLKPSFSLTGNKGNMVHAEAVLKLLNVNRSRSCVGNLSHLHKALGKGFGEYMRSHFDFVVLSMANFIRKGMNHTGLVAVLKEVDVPLVVFGAGMQTPVQDPGVLHPSTRELLDLLNKKCTLLGVRGEKTSEFMKSLGLHNHKILGCPSLYVYPKNILSIKAAGYSPGCRWATAGHVSYNNLDGSRPGFKRASTFLDCMEGVRPDYVFQDEVFSYADIESRPDVYDDATGRLSAEVINDFFKQRLGLKLPFTDYYWFNEVSQWRQYMMRVDFYLGDRFHGGVAGLQAGVPAIFIAGDQRIDELTDFFGMPKTTFSELKQSGVEAIVEEQCSLEALTVFKTRYRKRLEPFVKAVESAGLSLVNRNQLLAAAV</sequence>
<dbReference type="EMBL" id="VICE01000154">
    <property type="protein sequence ID" value="TQD38941.1"/>
    <property type="molecule type" value="Genomic_DNA"/>
</dbReference>
<dbReference type="AlphaFoldDB" id="A0A507ZQQ3"/>
<keyword evidence="3" id="KW-1185">Reference proteome</keyword>